<keyword evidence="1" id="KW-0813">Transport</keyword>
<dbReference type="PROSITE" id="PS50893">
    <property type="entry name" value="ABC_TRANSPORTER_2"/>
    <property type="match status" value="1"/>
</dbReference>
<dbReference type="NCBIfam" id="TIGR01189">
    <property type="entry name" value="ccmA"/>
    <property type="match status" value="1"/>
</dbReference>
<keyword evidence="3" id="KW-0201">Cytochrome c-type biogenesis</keyword>
<dbReference type="InterPro" id="IPR003439">
    <property type="entry name" value="ABC_transporter-like_ATP-bd"/>
</dbReference>
<dbReference type="PANTHER" id="PTHR43499">
    <property type="entry name" value="ABC TRANSPORTER I FAMILY MEMBER 1"/>
    <property type="match status" value="1"/>
</dbReference>
<organism evidence="8 9">
    <name type="scientific">Zhongshania guokunii</name>
    <dbReference type="NCBI Taxonomy" id="641783"/>
    <lineage>
        <taxon>Bacteria</taxon>
        <taxon>Pseudomonadati</taxon>
        <taxon>Pseudomonadota</taxon>
        <taxon>Gammaproteobacteria</taxon>
        <taxon>Cellvibrionales</taxon>
        <taxon>Spongiibacteraceae</taxon>
        <taxon>Zhongshania</taxon>
    </lineage>
</organism>
<dbReference type="PANTHER" id="PTHR43499:SF1">
    <property type="entry name" value="ABC TRANSPORTER I FAMILY MEMBER 1"/>
    <property type="match status" value="1"/>
</dbReference>
<dbReference type="EMBL" id="JBFRYA010000007">
    <property type="protein sequence ID" value="MEX1669276.1"/>
    <property type="molecule type" value="Genomic_DNA"/>
</dbReference>
<evidence type="ECO:0000259" key="7">
    <source>
        <dbReference type="PROSITE" id="PS50893"/>
    </source>
</evidence>
<dbReference type="InterPro" id="IPR003593">
    <property type="entry name" value="AAA+_ATPase"/>
</dbReference>
<name>A0ABV3U5Y2_9GAMM</name>
<keyword evidence="2" id="KW-0547">Nucleotide-binding</keyword>
<dbReference type="Pfam" id="PF00005">
    <property type="entry name" value="ABC_tran"/>
    <property type="match status" value="1"/>
</dbReference>
<dbReference type="SMART" id="SM00382">
    <property type="entry name" value="AAA"/>
    <property type="match status" value="1"/>
</dbReference>
<dbReference type="NCBIfam" id="NF010061">
    <property type="entry name" value="PRK13538.1"/>
    <property type="match status" value="1"/>
</dbReference>
<dbReference type="InterPro" id="IPR027417">
    <property type="entry name" value="P-loop_NTPase"/>
</dbReference>
<evidence type="ECO:0000256" key="6">
    <source>
        <dbReference type="ARBA" id="ARBA00023136"/>
    </source>
</evidence>
<keyword evidence="4" id="KW-0067">ATP-binding</keyword>
<dbReference type="PROSITE" id="PS00211">
    <property type="entry name" value="ABC_TRANSPORTER_1"/>
    <property type="match status" value="1"/>
</dbReference>
<accession>A0ABV3U5Y2</accession>
<evidence type="ECO:0000313" key="9">
    <source>
        <dbReference type="Proteomes" id="UP001557485"/>
    </source>
</evidence>
<sequence>MIDAETGYWQSLTGVILAEQGLEVRQLYSERDDRVLFADLCFTLNAGDVLQIAGPNGSGKTSLLRILAGLSSRYEGDIYWQSHSLDQQRAAYLEQLLYIGHGAGIKAALSPLENLRWSCALRGLKQNDETIFQAMAKVGLQGFEQQPCYSLSAGQQRRVNLARLFCIPAQLWILDEPFTAIDQRGVAEIELWISEFADAGGAVLLTTHHPLAMQRPLRVIDLGAF</sequence>
<dbReference type="Proteomes" id="UP001557485">
    <property type="component" value="Unassembled WGS sequence"/>
</dbReference>
<evidence type="ECO:0000256" key="5">
    <source>
        <dbReference type="ARBA" id="ARBA00022967"/>
    </source>
</evidence>
<keyword evidence="6" id="KW-0472">Membrane</keyword>
<comment type="caution">
    <text evidence="8">The sequence shown here is derived from an EMBL/GenBank/DDBJ whole genome shotgun (WGS) entry which is preliminary data.</text>
</comment>
<dbReference type="SUPFAM" id="SSF52540">
    <property type="entry name" value="P-loop containing nucleoside triphosphate hydrolases"/>
    <property type="match status" value="1"/>
</dbReference>
<evidence type="ECO:0000256" key="3">
    <source>
        <dbReference type="ARBA" id="ARBA00022748"/>
    </source>
</evidence>
<dbReference type="InterPro" id="IPR005895">
    <property type="entry name" value="ABC_transptr_haem_export_CcmA"/>
</dbReference>
<feature type="domain" description="ABC transporter" evidence="7">
    <location>
        <begin position="22"/>
        <end position="225"/>
    </location>
</feature>
<protein>
    <submittedName>
        <fullName evidence="8">Cytochrome c biogenesis heme-transporting ATPase CcmA</fullName>
    </submittedName>
</protein>
<reference evidence="8 9" key="1">
    <citation type="journal article" date="2011" name="Int. J. Syst. Evol. Microbiol.">
        <title>Zhongshania antarctica gen. nov., sp. nov. and Zhongshania guokunii sp. nov., gammaproteobacteria respectively isolated from coastal attached (fast) ice and surface seawater of the Antarctic.</title>
        <authorList>
            <person name="Li H.J."/>
            <person name="Zhang X.Y."/>
            <person name="Chen C.X."/>
            <person name="Zhang Y.J."/>
            <person name="Gao Z.M."/>
            <person name="Yu Y."/>
            <person name="Chen X.L."/>
            <person name="Chen B."/>
            <person name="Zhang Y.Z."/>
        </authorList>
    </citation>
    <scope>NUCLEOTIDE SEQUENCE [LARGE SCALE GENOMIC DNA]</scope>
    <source>
        <strain evidence="8 9">ZS6-22T</strain>
    </source>
</reference>
<evidence type="ECO:0000256" key="1">
    <source>
        <dbReference type="ARBA" id="ARBA00022448"/>
    </source>
</evidence>
<dbReference type="RefSeq" id="WP_368381548.1">
    <property type="nucleotide sequence ID" value="NZ_JBFRYA010000007.1"/>
</dbReference>
<gene>
    <name evidence="8" type="primary">ccmA</name>
    <name evidence="8" type="ORF">AB4876_10160</name>
</gene>
<evidence type="ECO:0000256" key="2">
    <source>
        <dbReference type="ARBA" id="ARBA00022741"/>
    </source>
</evidence>
<dbReference type="InterPro" id="IPR017871">
    <property type="entry name" value="ABC_transporter-like_CS"/>
</dbReference>
<keyword evidence="5" id="KW-1278">Translocase</keyword>
<dbReference type="Gene3D" id="3.40.50.300">
    <property type="entry name" value="P-loop containing nucleotide triphosphate hydrolases"/>
    <property type="match status" value="1"/>
</dbReference>
<proteinExistence type="predicted"/>
<evidence type="ECO:0000313" key="8">
    <source>
        <dbReference type="EMBL" id="MEX1669276.1"/>
    </source>
</evidence>
<evidence type="ECO:0000256" key="4">
    <source>
        <dbReference type="ARBA" id="ARBA00022840"/>
    </source>
</evidence>
<keyword evidence="9" id="KW-1185">Reference proteome</keyword>